<gene>
    <name evidence="2" type="ORF">FAZ78_19795</name>
</gene>
<dbReference type="AlphaFoldDB" id="A0A4U0YTG9"/>
<name>A0A4U0YTG9_9RHOB</name>
<evidence type="ECO:0000256" key="1">
    <source>
        <dbReference type="SAM" id="MobiDB-lite"/>
    </source>
</evidence>
<accession>A0A4U0YTG9</accession>
<dbReference type="RefSeq" id="WP_136794051.1">
    <property type="nucleotide sequence ID" value="NZ_SWAU01000262.1"/>
</dbReference>
<protein>
    <submittedName>
        <fullName evidence="2">Uncharacterized protein</fullName>
    </submittedName>
</protein>
<reference evidence="2 3" key="1">
    <citation type="submission" date="2019-04" db="EMBL/GenBank/DDBJ databases">
        <title>Crypto-aerobic microbial life in anoxic (sulfidic) marine sediments.</title>
        <authorList>
            <person name="Bhattacharya S."/>
            <person name="Roy C."/>
            <person name="Mondal N."/>
            <person name="Sarkar J."/>
            <person name="Mandal S."/>
            <person name="Rameez M.J."/>
            <person name="Ghosh W."/>
        </authorList>
    </citation>
    <scope>NUCLEOTIDE SEQUENCE [LARGE SCALE GENOMIC DNA]</scope>
    <source>
        <strain evidence="2 3">SBBC</strain>
    </source>
</reference>
<organism evidence="2 3">
    <name type="scientific">Cereibacter changlensis</name>
    <dbReference type="NCBI Taxonomy" id="402884"/>
    <lineage>
        <taxon>Bacteria</taxon>
        <taxon>Pseudomonadati</taxon>
        <taxon>Pseudomonadota</taxon>
        <taxon>Alphaproteobacteria</taxon>
        <taxon>Rhodobacterales</taxon>
        <taxon>Paracoccaceae</taxon>
        <taxon>Cereibacter</taxon>
    </lineage>
</organism>
<proteinExistence type="predicted"/>
<feature type="region of interest" description="Disordered" evidence="1">
    <location>
        <begin position="1"/>
        <end position="33"/>
    </location>
</feature>
<dbReference type="EMBL" id="SWAU01000262">
    <property type="protein sequence ID" value="TKA94898.1"/>
    <property type="molecule type" value="Genomic_DNA"/>
</dbReference>
<dbReference type="Proteomes" id="UP000306340">
    <property type="component" value="Unassembled WGS sequence"/>
</dbReference>
<evidence type="ECO:0000313" key="3">
    <source>
        <dbReference type="Proteomes" id="UP000306340"/>
    </source>
</evidence>
<sequence length="113" mass="12467">MKSETNDPPQKVAGEAGVGLRERPNAAGRPPNGQISACLWDTILKNCAMDEETQQKPEQSVANRVLSMFITAVEEDEALAEVATRLKPFCSMAIQSAKRHCFRPFSATTHDHR</sequence>
<evidence type="ECO:0000313" key="2">
    <source>
        <dbReference type="EMBL" id="TKA94898.1"/>
    </source>
</evidence>
<comment type="caution">
    <text evidence="2">The sequence shown here is derived from an EMBL/GenBank/DDBJ whole genome shotgun (WGS) entry which is preliminary data.</text>
</comment>